<feature type="compositionally biased region" description="Low complexity" evidence="1">
    <location>
        <begin position="35"/>
        <end position="60"/>
    </location>
</feature>
<proteinExistence type="predicted"/>
<keyword evidence="2" id="KW-0732">Signal</keyword>
<feature type="signal peptide" evidence="2">
    <location>
        <begin position="1"/>
        <end position="18"/>
    </location>
</feature>
<feature type="region of interest" description="Disordered" evidence="1">
    <location>
        <begin position="26"/>
        <end position="60"/>
    </location>
</feature>
<evidence type="ECO:0008006" key="5">
    <source>
        <dbReference type="Google" id="ProtNLM"/>
    </source>
</evidence>
<keyword evidence="4" id="KW-1185">Reference proteome</keyword>
<accession>A0ABW5WBH4</accession>
<dbReference type="RefSeq" id="WP_377393769.1">
    <property type="nucleotide sequence ID" value="NZ_JBHSAN010000043.1"/>
</dbReference>
<comment type="caution">
    <text evidence="3">The sequence shown here is derived from an EMBL/GenBank/DDBJ whole genome shotgun (WGS) entry which is preliminary data.</text>
</comment>
<feature type="chain" id="PRO_5046362337" description="Lipoprotein" evidence="2">
    <location>
        <begin position="19"/>
        <end position="174"/>
    </location>
</feature>
<dbReference type="EMBL" id="JBHUOF010000026">
    <property type="protein sequence ID" value="MFD2801354.1"/>
    <property type="molecule type" value="Genomic_DNA"/>
</dbReference>
<evidence type="ECO:0000256" key="2">
    <source>
        <dbReference type="SAM" id="SignalP"/>
    </source>
</evidence>
<evidence type="ECO:0000313" key="4">
    <source>
        <dbReference type="Proteomes" id="UP001597478"/>
    </source>
</evidence>
<reference evidence="4" key="1">
    <citation type="journal article" date="2019" name="Int. J. Syst. Evol. Microbiol.">
        <title>The Global Catalogue of Microorganisms (GCM) 10K type strain sequencing project: providing services to taxonomists for standard genome sequencing and annotation.</title>
        <authorList>
            <consortium name="The Broad Institute Genomics Platform"/>
            <consortium name="The Broad Institute Genome Sequencing Center for Infectious Disease"/>
            <person name="Wu L."/>
            <person name="Ma J."/>
        </authorList>
    </citation>
    <scope>NUCLEOTIDE SEQUENCE [LARGE SCALE GENOMIC DNA]</scope>
    <source>
        <strain evidence="4">IBRC-M 10906</strain>
    </source>
</reference>
<evidence type="ECO:0000256" key="1">
    <source>
        <dbReference type="SAM" id="MobiDB-lite"/>
    </source>
</evidence>
<gene>
    <name evidence="3" type="ORF">ACFS2C_18340</name>
</gene>
<dbReference type="Proteomes" id="UP001597478">
    <property type="component" value="Unassembled WGS sequence"/>
</dbReference>
<sequence>MRNGRNALAGLVLMVVLAGCSEQVGGTAVSAPDTASPSGSTSAESPAPSSPADPSAPVSSVDLSVLPGTWRGSYFCAQGETGMELKIAEPVNGQVEAVFSFFPAEGGPPIESGSFRMLGSEQNGTLVFRQQEWIEQPQGYVMVDLGVATVGNDTMTGRVAGSGCGDFSVTKQPS</sequence>
<protein>
    <recommendedName>
        <fullName evidence="5">Lipoprotein</fullName>
    </recommendedName>
</protein>
<evidence type="ECO:0000313" key="3">
    <source>
        <dbReference type="EMBL" id="MFD2801354.1"/>
    </source>
</evidence>
<name>A0ABW5WBH4_9PSEU</name>
<organism evidence="3 4">
    <name type="scientific">Prauserella oleivorans</name>
    <dbReference type="NCBI Taxonomy" id="1478153"/>
    <lineage>
        <taxon>Bacteria</taxon>
        <taxon>Bacillati</taxon>
        <taxon>Actinomycetota</taxon>
        <taxon>Actinomycetes</taxon>
        <taxon>Pseudonocardiales</taxon>
        <taxon>Pseudonocardiaceae</taxon>
        <taxon>Prauserella</taxon>
    </lineage>
</organism>
<dbReference type="PROSITE" id="PS51257">
    <property type="entry name" value="PROKAR_LIPOPROTEIN"/>
    <property type="match status" value="1"/>
</dbReference>